<accession>A0A8J9Y6Y0</accession>
<feature type="modified residue" description="N6-(pyridoxal phosphate)lysine" evidence="5">
    <location>
        <position position="204"/>
    </location>
</feature>
<dbReference type="EMBL" id="OV170234">
    <property type="protein sequence ID" value="CAH0719654.1"/>
    <property type="molecule type" value="Genomic_DNA"/>
</dbReference>
<protein>
    <recommendedName>
        <fullName evidence="6">Aromatic amino acid beta-eliminating lyase/threonine aldolase domain-containing protein</fullName>
    </recommendedName>
</protein>
<comment type="similarity">
    <text evidence="2">Belongs to the threonine aldolase family.</text>
</comment>
<evidence type="ECO:0000256" key="2">
    <source>
        <dbReference type="ARBA" id="ARBA00006966"/>
    </source>
</evidence>
<dbReference type="InterPro" id="IPR015422">
    <property type="entry name" value="PyrdxlP-dep_Trfase_small"/>
</dbReference>
<dbReference type="PANTHER" id="PTHR48097:SF9">
    <property type="entry name" value="L-THREONINE ALDOLASE"/>
    <property type="match status" value="1"/>
</dbReference>
<evidence type="ECO:0000259" key="6">
    <source>
        <dbReference type="Pfam" id="PF01212"/>
    </source>
</evidence>
<dbReference type="PANTHER" id="PTHR48097">
    <property type="entry name" value="L-THREONINE ALDOLASE-RELATED"/>
    <property type="match status" value="1"/>
</dbReference>
<dbReference type="GO" id="GO:0006545">
    <property type="term" value="P:glycine biosynthetic process"/>
    <property type="evidence" value="ECO:0007669"/>
    <property type="project" value="TreeGrafter"/>
</dbReference>
<dbReference type="InterPro" id="IPR015424">
    <property type="entry name" value="PyrdxlP-dep_Trfase"/>
</dbReference>
<dbReference type="InterPro" id="IPR015421">
    <property type="entry name" value="PyrdxlP-dep_Trfase_major"/>
</dbReference>
<keyword evidence="4" id="KW-0456">Lyase</keyword>
<sequence>MAYIVDLRSDTVTKPTKAMKHAMVNSALGDDVYGEDPTVNTLESKVATLLGKQAALFVPSGTMANLIALMAHCNKRGAEAIVGDLSHIFKYEHGGAAHLGGIQLSTIPNKPDGTFDLKELESRIRGTDIHEPITSLVVFENTHNYCGGKVVPLEWIDDLSGLCKKYNLALHMDGARALSASTYLDVPVERIVRDCDSATLCFSKNLSAPVGSALSRPRRPISLRLANCAGDIIVQTQVSIPVTLRVQWDDTSILAVRVKAQYRRDTCSPRARRLRKMVGGGWRQAGVLAAAALVALRDVAPRLALDHRRARRLALHIEGLSLKNFSVDVKGQHTNIILVKIAEASPLGANQVIDRLAQVSLAEIEDDCKTSNDEGVIVKSVCFNNKTIRFVLHNDISDEDLSLAMVKITFVFKELDAAHPFS</sequence>
<organism evidence="7 8">
    <name type="scientific">Brenthis ino</name>
    <name type="common">lesser marbled fritillary</name>
    <dbReference type="NCBI Taxonomy" id="405034"/>
    <lineage>
        <taxon>Eukaryota</taxon>
        <taxon>Metazoa</taxon>
        <taxon>Ecdysozoa</taxon>
        <taxon>Arthropoda</taxon>
        <taxon>Hexapoda</taxon>
        <taxon>Insecta</taxon>
        <taxon>Pterygota</taxon>
        <taxon>Neoptera</taxon>
        <taxon>Endopterygota</taxon>
        <taxon>Lepidoptera</taxon>
        <taxon>Glossata</taxon>
        <taxon>Ditrysia</taxon>
        <taxon>Papilionoidea</taxon>
        <taxon>Nymphalidae</taxon>
        <taxon>Heliconiinae</taxon>
        <taxon>Argynnini</taxon>
        <taxon>Brenthis</taxon>
    </lineage>
</organism>
<dbReference type="SUPFAM" id="SSF53383">
    <property type="entry name" value="PLP-dependent transferases"/>
    <property type="match status" value="2"/>
</dbReference>
<dbReference type="InterPro" id="IPR023603">
    <property type="entry name" value="Low_specificity_L-TA-like"/>
</dbReference>
<evidence type="ECO:0000256" key="4">
    <source>
        <dbReference type="ARBA" id="ARBA00023239"/>
    </source>
</evidence>
<dbReference type="GO" id="GO:0005829">
    <property type="term" value="C:cytosol"/>
    <property type="evidence" value="ECO:0007669"/>
    <property type="project" value="TreeGrafter"/>
</dbReference>
<name>A0A8J9Y6Y0_9NEOP</name>
<evidence type="ECO:0000256" key="3">
    <source>
        <dbReference type="ARBA" id="ARBA00022898"/>
    </source>
</evidence>
<dbReference type="OrthoDB" id="10261951at2759"/>
<dbReference type="Gene3D" id="3.90.1150.10">
    <property type="entry name" value="Aspartate Aminotransferase, domain 1"/>
    <property type="match status" value="1"/>
</dbReference>
<evidence type="ECO:0000313" key="7">
    <source>
        <dbReference type="EMBL" id="CAH0719654.1"/>
    </source>
</evidence>
<dbReference type="PIRSF" id="PIRSF017617">
    <property type="entry name" value="Thr_aldolase"/>
    <property type="match status" value="1"/>
</dbReference>
<comment type="cofactor">
    <cofactor evidence="1">
        <name>pyridoxal 5'-phosphate</name>
        <dbReference type="ChEBI" id="CHEBI:597326"/>
    </cofactor>
</comment>
<dbReference type="Pfam" id="PF01212">
    <property type="entry name" value="Beta_elim_lyase"/>
    <property type="match status" value="1"/>
</dbReference>
<keyword evidence="3" id="KW-0663">Pyridoxal phosphate</keyword>
<keyword evidence="8" id="KW-1185">Reference proteome</keyword>
<dbReference type="Proteomes" id="UP000838878">
    <property type="component" value="Chromosome 14"/>
</dbReference>
<dbReference type="InterPro" id="IPR001597">
    <property type="entry name" value="ArAA_b-elim_lyase/Thr_aldolase"/>
</dbReference>
<dbReference type="NCBIfam" id="NF041359">
    <property type="entry name" value="GntG_guanitoxin"/>
    <property type="match status" value="1"/>
</dbReference>
<dbReference type="GO" id="GO:0008732">
    <property type="term" value="F:L-allo-threonine aldolase activity"/>
    <property type="evidence" value="ECO:0007669"/>
    <property type="project" value="TreeGrafter"/>
</dbReference>
<proteinExistence type="inferred from homology"/>
<gene>
    <name evidence="7" type="ORF">BINO364_LOCUS5962</name>
</gene>
<feature type="domain" description="Aromatic amino acid beta-eliminating lyase/threonine aldolase" evidence="6">
    <location>
        <begin position="6"/>
        <end position="343"/>
    </location>
</feature>
<dbReference type="AlphaFoldDB" id="A0A8J9Y6Y0"/>
<feature type="non-terminal residue" evidence="7">
    <location>
        <position position="422"/>
    </location>
</feature>
<reference evidence="7" key="1">
    <citation type="submission" date="2021-12" db="EMBL/GenBank/DDBJ databases">
        <authorList>
            <person name="Martin H S."/>
        </authorList>
    </citation>
    <scope>NUCLEOTIDE SEQUENCE</scope>
</reference>
<dbReference type="Gene3D" id="3.40.640.10">
    <property type="entry name" value="Type I PLP-dependent aspartate aminotransferase-like (Major domain)"/>
    <property type="match status" value="2"/>
</dbReference>
<evidence type="ECO:0000313" key="8">
    <source>
        <dbReference type="Proteomes" id="UP000838878"/>
    </source>
</evidence>
<dbReference type="GO" id="GO:0006567">
    <property type="term" value="P:L-threonine catabolic process"/>
    <property type="evidence" value="ECO:0007669"/>
    <property type="project" value="TreeGrafter"/>
</dbReference>
<evidence type="ECO:0000256" key="5">
    <source>
        <dbReference type="PIRSR" id="PIRSR017617-1"/>
    </source>
</evidence>
<evidence type="ECO:0000256" key="1">
    <source>
        <dbReference type="ARBA" id="ARBA00001933"/>
    </source>
</evidence>
<dbReference type="FunFam" id="3.40.640.10:FF:000030">
    <property type="entry name" value="Low-specificity L-threonine aldolase"/>
    <property type="match status" value="1"/>
</dbReference>